<proteinExistence type="predicted"/>
<evidence type="ECO:0000313" key="6">
    <source>
        <dbReference type="Proteomes" id="UP000739538"/>
    </source>
</evidence>
<dbReference type="EMBL" id="JAGQHS010000056">
    <property type="protein sequence ID" value="MCA9756518.1"/>
    <property type="molecule type" value="Genomic_DNA"/>
</dbReference>
<dbReference type="Pfam" id="PF07593">
    <property type="entry name" value="UnbV_ASPIC"/>
    <property type="match status" value="1"/>
</dbReference>
<dbReference type="SUPFAM" id="SSF48452">
    <property type="entry name" value="TPR-like"/>
    <property type="match status" value="2"/>
</dbReference>
<feature type="repeat" description="TPR" evidence="2">
    <location>
        <begin position="969"/>
        <end position="1002"/>
    </location>
</feature>
<feature type="compositionally biased region" description="Basic and acidic residues" evidence="3">
    <location>
        <begin position="1094"/>
        <end position="1106"/>
    </location>
</feature>
<feature type="region of interest" description="Disordered" evidence="3">
    <location>
        <begin position="1094"/>
        <end position="1118"/>
    </location>
</feature>
<dbReference type="Gene3D" id="1.25.40.10">
    <property type="entry name" value="Tetratricopeptide repeat domain"/>
    <property type="match status" value="2"/>
</dbReference>
<dbReference type="Pfam" id="PF13432">
    <property type="entry name" value="TPR_16"/>
    <property type="match status" value="5"/>
</dbReference>
<dbReference type="InterPro" id="IPR027039">
    <property type="entry name" value="Crtac1"/>
</dbReference>
<dbReference type="PROSITE" id="PS50005">
    <property type="entry name" value="TPR"/>
    <property type="match status" value="5"/>
</dbReference>
<reference evidence="5" key="2">
    <citation type="journal article" date="2021" name="Microbiome">
        <title>Successional dynamics and alternative stable states in a saline activated sludge microbial community over 9 years.</title>
        <authorList>
            <person name="Wang Y."/>
            <person name="Ye J."/>
            <person name="Ju F."/>
            <person name="Liu L."/>
            <person name="Boyd J.A."/>
            <person name="Deng Y."/>
            <person name="Parks D.H."/>
            <person name="Jiang X."/>
            <person name="Yin X."/>
            <person name="Woodcroft B.J."/>
            <person name="Tyson G.W."/>
            <person name="Hugenholtz P."/>
            <person name="Polz M.F."/>
            <person name="Zhang T."/>
        </authorList>
    </citation>
    <scope>NUCLEOTIDE SEQUENCE</scope>
    <source>
        <strain evidence="5">HKST-UBA02</strain>
    </source>
</reference>
<dbReference type="SUPFAM" id="SSF69318">
    <property type="entry name" value="Integrin alpha N-terminal domain"/>
    <property type="match status" value="1"/>
</dbReference>
<dbReference type="Proteomes" id="UP000739538">
    <property type="component" value="Unassembled WGS sequence"/>
</dbReference>
<dbReference type="AlphaFoldDB" id="A0A956SFP3"/>
<evidence type="ECO:0000256" key="3">
    <source>
        <dbReference type="SAM" id="MobiDB-lite"/>
    </source>
</evidence>
<evidence type="ECO:0000313" key="5">
    <source>
        <dbReference type="EMBL" id="MCA9756518.1"/>
    </source>
</evidence>
<comment type="caution">
    <text evidence="5">The sequence shown here is derived from an EMBL/GenBank/DDBJ whole genome shotgun (WGS) entry which is preliminary data.</text>
</comment>
<dbReference type="PROSITE" id="PS51257">
    <property type="entry name" value="PROKAR_LIPOPROTEIN"/>
    <property type="match status" value="1"/>
</dbReference>
<dbReference type="PANTHER" id="PTHR16026:SF0">
    <property type="entry name" value="CARTILAGE ACIDIC PROTEIN 1"/>
    <property type="match status" value="1"/>
</dbReference>
<dbReference type="InterPro" id="IPR019734">
    <property type="entry name" value="TPR_rpt"/>
</dbReference>
<feature type="domain" description="ASPIC/UnbV" evidence="4">
    <location>
        <begin position="516"/>
        <end position="577"/>
    </location>
</feature>
<dbReference type="InterPro" id="IPR011990">
    <property type="entry name" value="TPR-like_helical_dom_sf"/>
</dbReference>
<keyword evidence="2" id="KW-0802">TPR repeat</keyword>
<accession>A0A956SFP3</accession>
<feature type="repeat" description="TPR" evidence="2">
    <location>
        <begin position="750"/>
        <end position="783"/>
    </location>
</feature>
<feature type="repeat" description="TPR" evidence="2">
    <location>
        <begin position="784"/>
        <end position="817"/>
    </location>
</feature>
<dbReference type="SMART" id="SM00028">
    <property type="entry name" value="TPR"/>
    <property type="match status" value="11"/>
</dbReference>
<feature type="compositionally biased region" description="Polar residues" evidence="3">
    <location>
        <begin position="1107"/>
        <end position="1118"/>
    </location>
</feature>
<dbReference type="Pfam" id="PF13517">
    <property type="entry name" value="FG-GAP_3"/>
    <property type="match status" value="2"/>
</dbReference>
<organism evidence="5 6">
    <name type="scientific">Eiseniibacteriota bacterium</name>
    <dbReference type="NCBI Taxonomy" id="2212470"/>
    <lineage>
        <taxon>Bacteria</taxon>
        <taxon>Candidatus Eiseniibacteriota</taxon>
    </lineage>
</organism>
<name>A0A956SFP3_UNCEI</name>
<sequence length="1118" mass="119532">MRLHTHLAFRAWLFGTTLTSVLLVGCGGDNASRRSEAESTGASSVAGEGAGAAESIGAQPSEVVFRDVARESGIEFRHRTGFDGHYWFPEITTPGCAIFDADGDGLEDIFFVDGGVLTPGVSTEEARPHHRLYRNLGEGRFQDMTETSGIVGAGYGQGAAVGDYDGDGDLDLYLTNVGANQLFLNTGSGRFREVAKEAGVDDASWSSSAAFADVDQDGDLDLYVANYCLWSQAAQVPCKTPSGEPDYCNPKAFEPAPDTFYRNRGDGTFETATVSSGISASYGRGLGVVIADLNGDDLPDIYVANDGDPNSLWLGNGDGTFREDGLLSGSALNAQGNTEASMGVTLTDLESDGDWDIFITHMTGETNTLYRNEGNGFFEDWGVRSLISPSVPLTGFGTLFFDADFDGDDDLYIANGAVIKSPDAAREPWPYAQRDQFFVSNGGAEFTELLPATTPWLVPEAVGRGAAFGDLDGDGDVDVVVANAEGAPFVLRNESKRGGHHWVGLRLRETDRNVEAIGAVVQLQVDLADGAVTTPRKRVSRDGSYASSNEARVAFGLPAAASSAVARIHWPDGTDESVVLPVLDRDFYVAKGRGLVDRSGTPISSEEWAALGNSGDLVEGAVSSGSGEAGAVAEAAGDDPLPEITLSANIPPLPELSKVDESVAERVRAAHDVLSSSPDLALAWKDYGLALYADAGDEDGARVSLEQAVARNPEDVRSLYLLAVLEAARGETGPSRAYLRRTLEIAPDYTPARIRLGELRSADGDHESAERLFREVLEANPEDSDALEGLGRLARSRGDLAGAVQLLDRAVRSDPSSRGAHYELGLALRAQGELDRARSELEAATRAGRKDLRDPWLLELREGRGGDNQLLTAANQARLAGDLARAEELYAEYTKRKPDDPIGWSNLAAAERDLGKLGAARASIQRALTLDSESARLLALSASLEIKGGNLSGAEELLRHAVRADSSLAQAWFDLGSIQMAQSDRFAAVTSFQRYTELRPADPNGYFQLGEAAVSIGEMDRGREAFEQVVRQDSTQVSALFRLGGLDLREQDGVAAEARFRSALRRNPAWAEAHLGLAHALRLQGKEEEALREAERALSLKPESEGLQRSVTSFKAAK</sequence>
<feature type="repeat" description="TPR" evidence="2">
    <location>
        <begin position="1071"/>
        <end position="1104"/>
    </location>
</feature>
<feature type="repeat" description="TPR" evidence="2">
    <location>
        <begin position="1003"/>
        <end position="1036"/>
    </location>
</feature>
<feature type="region of interest" description="Disordered" evidence="3">
    <location>
        <begin position="33"/>
        <end position="54"/>
    </location>
</feature>
<dbReference type="Gene3D" id="2.130.10.130">
    <property type="entry name" value="Integrin alpha, N-terminal"/>
    <property type="match status" value="1"/>
</dbReference>
<dbReference type="InterPro" id="IPR013517">
    <property type="entry name" value="FG-GAP"/>
</dbReference>
<evidence type="ECO:0000256" key="2">
    <source>
        <dbReference type="PROSITE-ProRule" id="PRU00339"/>
    </source>
</evidence>
<evidence type="ECO:0000256" key="1">
    <source>
        <dbReference type="ARBA" id="ARBA00022729"/>
    </source>
</evidence>
<reference evidence="5" key="1">
    <citation type="submission" date="2020-04" db="EMBL/GenBank/DDBJ databases">
        <authorList>
            <person name="Zhang T."/>
        </authorList>
    </citation>
    <scope>NUCLEOTIDE SEQUENCE</scope>
    <source>
        <strain evidence="5">HKST-UBA02</strain>
    </source>
</reference>
<gene>
    <name evidence="5" type="ORF">KDA27_12005</name>
</gene>
<dbReference type="InterPro" id="IPR011519">
    <property type="entry name" value="UnbV_ASPIC"/>
</dbReference>
<keyword evidence="1" id="KW-0732">Signal</keyword>
<evidence type="ECO:0000259" key="4">
    <source>
        <dbReference type="Pfam" id="PF07593"/>
    </source>
</evidence>
<feature type="compositionally biased region" description="Low complexity" evidence="3">
    <location>
        <begin position="38"/>
        <end position="54"/>
    </location>
</feature>
<protein>
    <submittedName>
        <fullName evidence="5">VCBS repeat-containing protein</fullName>
    </submittedName>
</protein>
<dbReference type="InterPro" id="IPR028994">
    <property type="entry name" value="Integrin_alpha_N"/>
</dbReference>
<dbReference type="PANTHER" id="PTHR16026">
    <property type="entry name" value="CARTILAGE ACIDIC PROTEIN 1"/>
    <property type="match status" value="1"/>
</dbReference>